<proteinExistence type="predicted"/>
<dbReference type="InterPro" id="IPR056301">
    <property type="entry name" value="GWD-like_N_Ig"/>
</dbReference>
<dbReference type="PANTHER" id="PTHR46999:SF2">
    <property type="entry name" value="CARBOHYDRATE-BINDING MODULE FAMILY 45 PROTEIN"/>
    <property type="match status" value="1"/>
</dbReference>
<dbReference type="AlphaFoldDB" id="A0A0D2LZN9"/>
<keyword evidence="5" id="KW-0418">Kinase</keyword>
<feature type="domain" description="Alpha-glucan water dikinase-like N-terminal Ig-like" evidence="4">
    <location>
        <begin position="97"/>
        <end position="193"/>
    </location>
</feature>
<dbReference type="GO" id="GO:0050521">
    <property type="term" value="F:alpha-glucan, water dikinase activity"/>
    <property type="evidence" value="ECO:0007669"/>
    <property type="project" value="UniProtKB-EC"/>
</dbReference>
<evidence type="ECO:0000256" key="2">
    <source>
        <dbReference type="ARBA" id="ARBA00023277"/>
    </source>
</evidence>
<keyword evidence="6" id="KW-1185">Reference proteome</keyword>
<sequence>MLLNTRRIAGHCGRSPVPIGRAGTARHVARAHKRRSGVAASPTPAPRSAGLGYAGGRAAPLPPLRVAQADPQAAASGAEAAGPKEVLSSVWYDAGAIRVTATRDDAEYVVEVAADVARPMVLHWALDDWAAPPDEFLPPGTNRVDAKAVQTPFVDGRTVSLRFPADRAPERVVFVLKELSPENWINNGSQFTAQIKPPDAGKLLEKVLSLEGENPA</sequence>
<dbReference type="Proteomes" id="UP000054498">
    <property type="component" value="Unassembled WGS sequence"/>
</dbReference>
<evidence type="ECO:0000313" key="6">
    <source>
        <dbReference type="Proteomes" id="UP000054498"/>
    </source>
</evidence>
<dbReference type="PANTHER" id="PTHR46999">
    <property type="entry name" value="ALPHA-GLUCAN WATER DIKINASE 1, CHLOROPLASTIC-RELATED"/>
    <property type="match status" value="1"/>
</dbReference>
<gene>
    <name evidence="5" type="ORF">MNEG_13140</name>
</gene>
<evidence type="ECO:0000256" key="3">
    <source>
        <dbReference type="SAM" id="MobiDB-lite"/>
    </source>
</evidence>
<dbReference type="RefSeq" id="XP_013893841.1">
    <property type="nucleotide sequence ID" value="XM_014038387.1"/>
</dbReference>
<dbReference type="Pfam" id="PF23166">
    <property type="entry name" value="Ig_N_CWD1"/>
    <property type="match status" value="1"/>
</dbReference>
<feature type="region of interest" description="Disordered" evidence="3">
    <location>
        <begin position="28"/>
        <end position="54"/>
    </location>
</feature>
<name>A0A0D2LZN9_9CHLO</name>
<keyword evidence="5" id="KW-0808">Transferase</keyword>
<keyword evidence="1" id="KW-0479">Metal-binding</keyword>
<organism evidence="5 6">
    <name type="scientific">Monoraphidium neglectum</name>
    <dbReference type="NCBI Taxonomy" id="145388"/>
    <lineage>
        <taxon>Eukaryota</taxon>
        <taxon>Viridiplantae</taxon>
        <taxon>Chlorophyta</taxon>
        <taxon>core chlorophytes</taxon>
        <taxon>Chlorophyceae</taxon>
        <taxon>CS clade</taxon>
        <taxon>Sphaeropleales</taxon>
        <taxon>Selenastraceae</taxon>
        <taxon>Monoraphidium</taxon>
    </lineage>
</organism>
<dbReference type="EC" id="2.7.9.4" evidence="5"/>
<evidence type="ECO:0000313" key="5">
    <source>
        <dbReference type="EMBL" id="KIY94821.1"/>
    </source>
</evidence>
<reference evidence="5 6" key="1">
    <citation type="journal article" date="2013" name="BMC Genomics">
        <title>Reconstruction of the lipid metabolism for the microalga Monoraphidium neglectum from its genome sequence reveals characteristics suitable for biofuel production.</title>
        <authorList>
            <person name="Bogen C."/>
            <person name="Al-Dilaimi A."/>
            <person name="Albersmeier A."/>
            <person name="Wichmann J."/>
            <person name="Grundmann M."/>
            <person name="Rupp O."/>
            <person name="Lauersen K.J."/>
            <person name="Blifernez-Klassen O."/>
            <person name="Kalinowski J."/>
            <person name="Goesmann A."/>
            <person name="Mussgnug J.H."/>
            <person name="Kruse O."/>
        </authorList>
    </citation>
    <scope>NUCLEOTIDE SEQUENCE [LARGE SCALE GENOMIC DNA]</scope>
    <source>
        <strain evidence="5 6">SAG 48.87</strain>
    </source>
</reference>
<dbReference type="GO" id="GO:0046872">
    <property type="term" value="F:metal ion binding"/>
    <property type="evidence" value="ECO:0007669"/>
    <property type="project" value="UniProtKB-KW"/>
</dbReference>
<keyword evidence="2" id="KW-0119">Carbohydrate metabolism</keyword>
<dbReference type="EMBL" id="KK103868">
    <property type="protein sequence ID" value="KIY94821.1"/>
    <property type="molecule type" value="Genomic_DNA"/>
</dbReference>
<protein>
    <submittedName>
        <fullName evidence="5">R1 protein, alpha-glucan water dikinase</fullName>
        <ecNumber evidence="5">2.7.9.4</ecNumber>
    </submittedName>
</protein>
<dbReference type="GeneID" id="25730573"/>
<dbReference type="OrthoDB" id="547183at2759"/>
<evidence type="ECO:0000256" key="1">
    <source>
        <dbReference type="ARBA" id="ARBA00022723"/>
    </source>
</evidence>
<evidence type="ECO:0000259" key="4">
    <source>
        <dbReference type="Pfam" id="PF23166"/>
    </source>
</evidence>
<dbReference type="KEGG" id="mng:MNEG_13140"/>
<accession>A0A0D2LZN9</accession>